<proteinExistence type="predicted"/>
<reference evidence="2 3" key="1">
    <citation type="submission" date="2019-08" db="EMBL/GenBank/DDBJ databases">
        <title>Draft genome sequencing and comparative genomics of hatchery-associated Vibrios.</title>
        <authorList>
            <person name="Kehlet-Delgado H."/>
            <person name="Mueller R.S."/>
        </authorList>
    </citation>
    <scope>NUCLEOTIDE SEQUENCE [LARGE SCALE GENOMIC DNA]</scope>
    <source>
        <strain evidence="2 3">00-78-3</strain>
    </source>
</reference>
<protein>
    <submittedName>
        <fullName evidence="2">S-protein secretion component K</fullName>
    </submittedName>
</protein>
<comment type="caution">
    <text evidence="2">The sequence shown here is derived from an EMBL/GenBank/DDBJ whole genome shotgun (WGS) entry which is preliminary data.</text>
</comment>
<organism evidence="2 3">
    <name type="scientific">Vibrio rotiferianus</name>
    <dbReference type="NCBI Taxonomy" id="190895"/>
    <lineage>
        <taxon>Bacteria</taxon>
        <taxon>Pseudomonadati</taxon>
        <taxon>Pseudomonadota</taxon>
        <taxon>Gammaproteobacteria</taxon>
        <taxon>Vibrionales</taxon>
        <taxon>Vibrionaceae</taxon>
        <taxon>Vibrio</taxon>
    </lineage>
</organism>
<sequence>MTLDTKNQKGVVLPLTLIILAILTIMVSVLLGKSNQSVEQVRQVRDKWEAKKAIHSAEQRVQFAMMVGLQHPGAFQLGDIQLRTDGMPTKLSNGVWVSIQDQSGLLSLRFLRRDLMQLLMRSYVNEPRASNIVNDIIRYQSDTNSEVKIGAIPPREALFRSLDEVMLIPGITSDWYNGRRNLNLEQSSTVPSYNSDLREYGLRDLFTLSGSENMNMAAVPNELLKRVFGLHQRDIDRLERLKTRGDWNGVVSSLTALGLNAQTQSVPSSYYIIRYQYGNVQARGDYQVRTMTLPPRKREWFFPDNYRYFDISKN</sequence>
<gene>
    <name evidence="2" type="ORF">F0262_00865</name>
</gene>
<dbReference type="AlphaFoldDB" id="A0A7Y4DZY6"/>
<evidence type="ECO:0000313" key="3">
    <source>
        <dbReference type="Proteomes" id="UP000572072"/>
    </source>
</evidence>
<feature type="transmembrane region" description="Helical" evidence="1">
    <location>
        <begin position="12"/>
        <end position="32"/>
    </location>
</feature>
<dbReference type="EMBL" id="VTYN01000001">
    <property type="protein sequence ID" value="NOH46615.1"/>
    <property type="molecule type" value="Genomic_DNA"/>
</dbReference>
<keyword evidence="1" id="KW-1133">Transmembrane helix</keyword>
<keyword evidence="1" id="KW-0812">Transmembrane</keyword>
<dbReference type="RefSeq" id="WP_171356787.1">
    <property type="nucleotide sequence ID" value="NZ_VTYN01000001.1"/>
</dbReference>
<accession>A0A7Y4DZY6</accession>
<name>A0A7Y4DZY6_9VIBR</name>
<keyword evidence="1" id="KW-0472">Membrane</keyword>
<dbReference type="Proteomes" id="UP000572072">
    <property type="component" value="Unassembled WGS sequence"/>
</dbReference>
<evidence type="ECO:0000256" key="1">
    <source>
        <dbReference type="SAM" id="Phobius"/>
    </source>
</evidence>
<evidence type="ECO:0000313" key="2">
    <source>
        <dbReference type="EMBL" id="NOH46615.1"/>
    </source>
</evidence>